<evidence type="ECO:0000313" key="2">
    <source>
        <dbReference type="EMBL" id="KKO74153.1"/>
    </source>
</evidence>
<feature type="transmembrane region" description="Helical" evidence="1">
    <location>
        <begin position="9"/>
        <end position="28"/>
    </location>
</feature>
<reference evidence="2 3" key="1">
    <citation type="journal article" date="2015" name="Environ. Microbiol.">
        <title>Genome analyses suggest the presence of polyploidy and recent human-driven expansions in eight global populations of the honeybee pathogen Nosema ceranae.</title>
        <authorList>
            <person name="Pelin A."/>
            <person name="Selman M."/>
            <person name="Aris-Brosou S."/>
            <person name="Farinelli L."/>
            <person name="Corradi N."/>
        </authorList>
    </citation>
    <scope>NUCLEOTIDE SEQUENCE [LARGE SCALE GENOMIC DNA]</scope>
    <source>
        <strain evidence="2 3">PA08 1199</strain>
    </source>
</reference>
<dbReference type="GeneID" id="36318637"/>
<evidence type="ECO:0000313" key="3">
    <source>
        <dbReference type="Proteomes" id="UP000034350"/>
    </source>
</evidence>
<name>A0A0F9WM61_9MICR</name>
<keyword evidence="3" id="KW-1185">Reference proteome</keyword>
<proteinExistence type="predicted"/>
<dbReference type="EMBL" id="JPQZ01000110">
    <property type="protein sequence ID" value="KKO74153.1"/>
    <property type="molecule type" value="Genomic_DNA"/>
</dbReference>
<keyword evidence="1" id="KW-1133">Transmembrane helix</keyword>
<evidence type="ECO:0000256" key="1">
    <source>
        <dbReference type="SAM" id="Phobius"/>
    </source>
</evidence>
<keyword evidence="1" id="KW-0812">Transmembrane</keyword>
<feature type="transmembrane region" description="Helical" evidence="1">
    <location>
        <begin position="34"/>
        <end position="53"/>
    </location>
</feature>
<dbReference type="VEuPathDB" id="MicrosporidiaDB:AAJ76_1100007481"/>
<accession>A0A0F9WM61</accession>
<dbReference type="AlphaFoldDB" id="A0A0F9WM61"/>
<dbReference type="Proteomes" id="UP000034350">
    <property type="component" value="Unassembled WGS sequence"/>
</dbReference>
<gene>
    <name evidence="2" type="ORF">AAJ76_1100007481</name>
</gene>
<protein>
    <submittedName>
        <fullName evidence="2">Uncharacterized protein</fullName>
    </submittedName>
</protein>
<comment type="caution">
    <text evidence="2">The sequence shown here is derived from an EMBL/GenBank/DDBJ whole genome shotgun (WGS) entry which is preliminary data.</text>
</comment>
<keyword evidence="1" id="KW-0472">Membrane</keyword>
<sequence length="61" mass="7240">MVKDKKSLFFYYIISILKIQFIMILLLYCEYINNSIYCVVTTTLLFAMMLAFVRTELADLI</sequence>
<dbReference type="RefSeq" id="XP_024329895.1">
    <property type="nucleotide sequence ID" value="XM_024473740.1"/>
</dbReference>
<organism evidence="2 3">
    <name type="scientific">Vairimorpha ceranae</name>
    <dbReference type="NCBI Taxonomy" id="40302"/>
    <lineage>
        <taxon>Eukaryota</taxon>
        <taxon>Fungi</taxon>
        <taxon>Fungi incertae sedis</taxon>
        <taxon>Microsporidia</taxon>
        <taxon>Nosematidae</taxon>
        <taxon>Vairimorpha</taxon>
    </lineage>
</organism>